<dbReference type="NCBIfam" id="TIGR01139">
    <property type="entry name" value="cysK"/>
    <property type="match status" value="1"/>
</dbReference>
<keyword evidence="5 12" id="KW-0028">Amino-acid biosynthesis</keyword>
<dbReference type="OrthoDB" id="10259545at2759"/>
<dbReference type="PROSITE" id="PS00901">
    <property type="entry name" value="CYS_SYNTHASE"/>
    <property type="match status" value="1"/>
</dbReference>
<accession>A0A9W6F0N8</accession>
<dbReference type="GO" id="GO:0005737">
    <property type="term" value="C:cytoplasm"/>
    <property type="evidence" value="ECO:0007669"/>
    <property type="project" value="UniProtKB-ARBA"/>
</dbReference>
<dbReference type="Proteomes" id="UP001165080">
    <property type="component" value="Unassembled WGS sequence"/>
</dbReference>
<evidence type="ECO:0000256" key="1">
    <source>
        <dbReference type="ARBA" id="ARBA00001933"/>
    </source>
</evidence>
<evidence type="ECO:0000256" key="2">
    <source>
        <dbReference type="ARBA" id="ARBA00004962"/>
    </source>
</evidence>
<dbReference type="InterPro" id="IPR005859">
    <property type="entry name" value="CysK"/>
</dbReference>
<evidence type="ECO:0000256" key="3">
    <source>
        <dbReference type="ARBA" id="ARBA00007103"/>
    </source>
</evidence>
<organism evidence="14 15">
    <name type="scientific">Pleodorina starrii</name>
    <dbReference type="NCBI Taxonomy" id="330485"/>
    <lineage>
        <taxon>Eukaryota</taxon>
        <taxon>Viridiplantae</taxon>
        <taxon>Chlorophyta</taxon>
        <taxon>core chlorophytes</taxon>
        <taxon>Chlorophyceae</taxon>
        <taxon>CS clade</taxon>
        <taxon>Chlamydomonadales</taxon>
        <taxon>Volvocaceae</taxon>
        <taxon>Pleodorina</taxon>
    </lineage>
</organism>
<sequence>MQTVYNPRQASRPFFKAASERRSIALHVHASSSVAEPTAAASASQAPSKSSKICNDVTEVIGNTPMVYLNRVTKGCVAKVAAKLEIMQPCSSVKDRIGRNMIDDAERRGVIKPGVTTLVEPTSGNTGIGLAFVAAARGYKLILTMPASMSLERRVLLRAFGAELVLTDPAKGMRGAVDKCNEIAAKTPNAYILQQFENPANPDIHRRTTGPEIWRDTAGQVDILVSGVGTGGTVTGTGEFLKSMKPSLQVVAVEPAESPVLSGGKPGPHKIQGIGAGFVPAILNTDVYDEVIKIKSDDAVAMAARLATDEGLFCGISSGAAVAAAIKVASRPENAGKLVAVVLPSFGERYLSSVLFNHLRLECESLKQDERAKISDVAGREFFVP</sequence>
<feature type="binding site" evidence="10">
    <location>
        <position position="317"/>
    </location>
    <ligand>
        <name>pyridoxal 5'-phosphate</name>
        <dbReference type="ChEBI" id="CHEBI:597326"/>
    </ligand>
</feature>
<dbReference type="AlphaFoldDB" id="A0A9W6F0N8"/>
<dbReference type="GO" id="GO:0004124">
    <property type="term" value="F:cysteine synthase activity"/>
    <property type="evidence" value="ECO:0007669"/>
    <property type="project" value="UniProtKB-UniRule"/>
</dbReference>
<dbReference type="CDD" id="cd01561">
    <property type="entry name" value="CBS_like"/>
    <property type="match status" value="1"/>
</dbReference>
<keyword evidence="6 12" id="KW-0808">Transferase</keyword>
<comment type="pathway">
    <text evidence="2">Amino-acid biosynthesis; L-cysteine biosynthesis; L-cysteine from L-serine: step 2/2.</text>
</comment>
<dbReference type="InterPro" id="IPR005856">
    <property type="entry name" value="Cys_synth"/>
</dbReference>
<dbReference type="InterPro" id="IPR001926">
    <property type="entry name" value="TrpB-like_PALP"/>
</dbReference>
<evidence type="ECO:0000256" key="6">
    <source>
        <dbReference type="ARBA" id="ARBA00022679"/>
    </source>
</evidence>
<dbReference type="EMBL" id="BRXU01000004">
    <property type="protein sequence ID" value="GLC51301.1"/>
    <property type="molecule type" value="Genomic_DNA"/>
</dbReference>
<keyword evidence="8 12" id="KW-0198">Cysteine biosynthesis</keyword>
<keyword evidence="15" id="KW-1185">Reference proteome</keyword>
<dbReference type="InterPro" id="IPR001216">
    <property type="entry name" value="P-phosphate_BS"/>
</dbReference>
<evidence type="ECO:0000256" key="5">
    <source>
        <dbReference type="ARBA" id="ARBA00022605"/>
    </source>
</evidence>
<dbReference type="SUPFAM" id="SSF53686">
    <property type="entry name" value="Tryptophan synthase beta subunit-like PLP-dependent enzymes"/>
    <property type="match status" value="1"/>
</dbReference>
<dbReference type="GO" id="GO:0006535">
    <property type="term" value="P:cysteine biosynthetic process from serine"/>
    <property type="evidence" value="ECO:0007669"/>
    <property type="project" value="UniProtKB-UniRule"/>
</dbReference>
<evidence type="ECO:0000256" key="12">
    <source>
        <dbReference type="RuleBase" id="RU003985"/>
    </source>
</evidence>
<name>A0A9W6F0N8_9CHLO</name>
<dbReference type="FunFam" id="3.40.50.1100:FF:000067">
    <property type="entry name" value="Cysteine synthase"/>
    <property type="match status" value="1"/>
</dbReference>
<dbReference type="Gene3D" id="3.40.50.1100">
    <property type="match status" value="2"/>
</dbReference>
<proteinExistence type="inferred from homology"/>
<evidence type="ECO:0000256" key="11">
    <source>
        <dbReference type="PIRSR" id="PIRSR605856-51"/>
    </source>
</evidence>
<dbReference type="NCBIfam" id="TIGR01136">
    <property type="entry name" value="cysKM"/>
    <property type="match status" value="1"/>
</dbReference>
<feature type="domain" description="Tryptophan synthase beta chain-like PALP" evidence="13">
    <location>
        <begin position="57"/>
        <end position="343"/>
    </location>
</feature>
<dbReference type="EC" id="2.5.1.47" evidence="4 12"/>
<evidence type="ECO:0000256" key="10">
    <source>
        <dbReference type="PIRSR" id="PIRSR605856-50"/>
    </source>
</evidence>
<dbReference type="InterPro" id="IPR036052">
    <property type="entry name" value="TrpB-like_PALP_sf"/>
</dbReference>
<feature type="binding site" evidence="10">
    <location>
        <position position="125"/>
    </location>
    <ligand>
        <name>pyridoxal 5'-phosphate</name>
        <dbReference type="ChEBI" id="CHEBI:597326"/>
    </ligand>
</feature>
<evidence type="ECO:0000313" key="15">
    <source>
        <dbReference type="Proteomes" id="UP001165080"/>
    </source>
</evidence>
<dbReference type="Pfam" id="PF00291">
    <property type="entry name" value="PALP"/>
    <property type="match status" value="1"/>
</dbReference>
<protein>
    <recommendedName>
        <fullName evidence="4 12">Cysteine synthase</fullName>
        <ecNumber evidence="4 12">2.5.1.47</ecNumber>
    </recommendedName>
</protein>
<evidence type="ECO:0000259" key="13">
    <source>
        <dbReference type="Pfam" id="PF00291"/>
    </source>
</evidence>
<evidence type="ECO:0000256" key="8">
    <source>
        <dbReference type="ARBA" id="ARBA00023192"/>
    </source>
</evidence>
<evidence type="ECO:0000256" key="9">
    <source>
        <dbReference type="ARBA" id="ARBA00047931"/>
    </source>
</evidence>
<feature type="binding site" evidence="10">
    <location>
        <begin position="229"/>
        <end position="233"/>
    </location>
    <ligand>
        <name>pyridoxal 5'-phosphate</name>
        <dbReference type="ChEBI" id="CHEBI:597326"/>
    </ligand>
</feature>
<dbReference type="PANTHER" id="PTHR10314">
    <property type="entry name" value="CYSTATHIONINE BETA-SYNTHASE"/>
    <property type="match status" value="1"/>
</dbReference>
<dbReference type="InterPro" id="IPR050214">
    <property type="entry name" value="Cys_Synth/Cystath_Beta-Synth"/>
</dbReference>
<dbReference type="FunFam" id="3.40.50.1100:FF:000130">
    <property type="entry name" value="Cysteine synthase"/>
    <property type="match status" value="1"/>
</dbReference>
<reference evidence="14 15" key="1">
    <citation type="journal article" date="2023" name="Commun. Biol.">
        <title>Reorganization of the ancestral sex-determining regions during the evolution of trioecy in Pleodorina starrii.</title>
        <authorList>
            <person name="Takahashi K."/>
            <person name="Suzuki S."/>
            <person name="Kawai-Toyooka H."/>
            <person name="Yamamoto K."/>
            <person name="Hamaji T."/>
            <person name="Ootsuki R."/>
            <person name="Yamaguchi H."/>
            <person name="Kawachi M."/>
            <person name="Higashiyama T."/>
            <person name="Nozaki H."/>
        </authorList>
    </citation>
    <scope>NUCLEOTIDE SEQUENCE [LARGE SCALE GENOMIC DNA]</scope>
    <source>
        <strain evidence="14 15">NIES-4479</strain>
    </source>
</reference>
<comment type="cofactor">
    <cofactor evidence="1 10 12">
        <name>pyridoxal 5'-phosphate</name>
        <dbReference type="ChEBI" id="CHEBI:597326"/>
    </cofactor>
</comment>
<evidence type="ECO:0000256" key="4">
    <source>
        <dbReference type="ARBA" id="ARBA00012681"/>
    </source>
</evidence>
<keyword evidence="7 10" id="KW-0663">Pyridoxal phosphate</keyword>
<comment type="catalytic activity">
    <reaction evidence="9 12">
        <text>O-acetyl-L-serine + hydrogen sulfide = L-cysteine + acetate</text>
        <dbReference type="Rhea" id="RHEA:14829"/>
        <dbReference type="ChEBI" id="CHEBI:29919"/>
        <dbReference type="ChEBI" id="CHEBI:30089"/>
        <dbReference type="ChEBI" id="CHEBI:35235"/>
        <dbReference type="ChEBI" id="CHEBI:58340"/>
        <dbReference type="EC" id="2.5.1.47"/>
    </reaction>
</comment>
<comment type="similarity">
    <text evidence="3 12">Belongs to the cysteine synthase/cystathionine beta-synthase family.</text>
</comment>
<feature type="modified residue" description="N6-(pyridoxal phosphate)lysine" evidence="11">
    <location>
        <position position="94"/>
    </location>
</feature>
<gene>
    <name evidence="14" type="primary">PLEST004596</name>
    <name evidence="14" type="ORF">PLESTB_000487600</name>
</gene>
<evidence type="ECO:0000313" key="14">
    <source>
        <dbReference type="EMBL" id="GLC51301.1"/>
    </source>
</evidence>
<evidence type="ECO:0000256" key="7">
    <source>
        <dbReference type="ARBA" id="ARBA00022898"/>
    </source>
</evidence>
<comment type="caution">
    <text evidence="14">The sequence shown here is derived from an EMBL/GenBank/DDBJ whole genome shotgun (WGS) entry which is preliminary data.</text>
</comment>